<dbReference type="PROSITE" id="PS51787">
    <property type="entry name" value="LON_N"/>
    <property type="match status" value="1"/>
</dbReference>
<dbReference type="InterPro" id="IPR027065">
    <property type="entry name" value="Lon_Prtase"/>
</dbReference>
<dbReference type="SUPFAM" id="SSF88697">
    <property type="entry name" value="PUA domain-like"/>
    <property type="match status" value="1"/>
</dbReference>
<dbReference type="Pfam" id="PF02190">
    <property type="entry name" value="LON_substr_bdg"/>
    <property type="match status" value="1"/>
</dbReference>
<dbReference type="InterPro" id="IPR015947">
    <property type="entry name" value="PUA-like_sf"/>
</dbReference>
<evidence type="ECO:0000259" key="1">
    <source>
        <dbReference type="PROSITE" id="PS51787"/>
    </source>
</evidence>
<gene>
    <name evidence="2" type="ORF">S06H3_21931</name>
</gene>
<organism evidence="2">
    <name type="scientific">marine sediment metagenome</name>
    <dbReference type="NCBI Taxonomy" id="412755"/>
    <lineage>
        <taxon>unclassified sequences</taxon>
        <taxon>metagenomes</taxon>
        <taxon>ecological metagenomes</taxon>
    </lineage>
</organism>
<dbReference type="Gene3D" id="1.20.5.5270">
    <property type="match status" value="1"/>
</dbReference>
<dbReference type="Gene3D" id="1.20.58.1480">
    <property type="match status" value="1"/>
</dbReference>
<dbReference type="AlphaFoldDB" id="X1KTN3"/>
<dbReference type="PANTHER" id="PTHR10046">
    <property type="entry name" value="ATP DEPENDENT LON PROTEASE FAMILY MEMBER"/>
    <property type="match status" value="1"/>
</dbReference>
<feature type="non-terminal residue" evidence="2">
    <location>
        <position position="240"/>
    </location>
</feature>
<accession>X1KTN3</accession>
<reference evidence="2" key="1">
    <citation type="journal article" date="2014" name="Front. Microbiol.">
        <title>High frequency of phylogenetically diverse reductive dehalogenase-homologous genes in deep subseafloor sedimentary metagenomes.</title>
        <authorList>
            <person name="Kawai M."/>
            <person name="Futagami T."/>
            <person name="Toyoda A."/>
            <person name="Takaki Y."/>
            <person name="Nishi S."/>
            <person name="Hori S."/>
            <person name="Arai W."/>
            <person name="Tsubouchi T."/>
            <person name="Morono Y."/>
            <person name="Uchiyama I."/>
            <person name="Ito T."/>
            <person name="Fujiyama A."/>
            <person name="Inagaki F."/>
            <person name="Takami H."/>
        </authorList>
    </citation>
    <scope>NUCLEOTIDE SEQUENCE</scope>
    <source>
        <strain evidence="2">Expedition CK06-06</strain>
    </source>
</reference>
<dbReference type="GO" id="GO:0004176">
    <property type="term" value="F:ATP-dependent peptidase activity"/>
    <property type="evidence" value="ECO:0007669"/>
    <property type="project" value="InterPro"/>
</dbReference>
<dbReference type="SMART" id="SM00464">
    <property type="entry name" value="LON"/>
    <property type="match status" value="1"/>
</dbReference>
<dbReference type="GO" id="GO:0030163">
    <property type="term" value="P:protein catabolic process"/>
    <property type="evidence" value="ECO:0007669"/>
    <property type="project" value="InterPro"/>
</dbReference>
<protein>
    <recommendedName>
        <fullName evidence="1">Lon N-terminal domain-containing protein</fullName>
    </recommendedName>
</protein>
<proteinExistence type="predicted"/>
<feature type="non-terminal residue" evidence="2">
    <location>
        <position position="1"/>
    </location>
</feature>
<sequence length="240" mass="26626">NVEVPGEESLYKLGAIGHVLECVKAEGRSFKVIIEMLVRGRIVELEFGKEAISATVAVIAETAEKGPELEALARTVRGKFYAYAGLSPNLPDSVLRLIDAGGDESELADTVAAYAAIPLADKQALLEMTDCRERLGALANLLENEIELLQVQKDINNRVRQRVTKSQKDYFLKEQLRAIEEELGQVDPAHGELTELRETIFAAAMPESVEKVALKEQERLRRTTPLTPQAVVIQDYLDWL</sequence>
<dbReference type="GO" id="GO:0004252">
    <property type="term" value="F:serine-type endopeptidase activity"/>
    <property type="evidence" value="ECO:0007669"/>
    <property type="project" value="InterPro"/>
</dbReference>
<feature type="domain" description="Lon N-terminal" evidence="1">
    <location>
        <begin position="1"/>
        <end position="146"/>
    </location>
</feature>
<evidence type="ECO:0000313" key="2">
    <source>
        <dbReference type="EMBL" id="GAI10053.1"/>
    </source>
</evidence>
<name>X1KTN3_9ZZZZ</name>
<dbReference type="InterPro" id="IPR003111">
    <property type="entry name" value="Lon_prtase_N"/>
</dbReference>
<dbReference type="GO" id="GO:0005524">
    <property type="term" value="F:ATP binding"/>
    <property type="evidence" value="ECO:0007669"/>
    <property type="project" value="InterPro"/>
</dbReference>
<dbReference type="EMBL" id="BARV01011611">
    <property type="protein sequence ID" value="GAI10053.1"/>
    <property type="molecule type" value="Genomic_DNA"/>
</dbReference>
<comment type="caution">
    <text evidence="2">The sequence shown here is derived from an EMBL/GenBank/DDBJ whole genome shotgun (WGS) entry which is preliminary data.</text>
</comment>